<sequence length="112" mass="12108">MHGHVQSWGDWGTSMNKGDKMATIEGGACYLPLALVDKCIGNHVWIILKGEREMDGILRGFDDFMNLVLESATEYTLGQGGVEAFKVQDTLVNGNSIAMIVPGPRPAAAKDE</sequence>
<comment type="subunit">
    <text evidence="9">LSm subunits form a heteromer with a doughnut shape.</text>
</comment>
<evidence type="ECO:0000256" key="1">
    <source>
        <dbReference type="ARBA" id="ARBA00004123"/>
    </source>
</evidence>
<evidence type="ECO:0000256" key="6">
    <source>
        <dbReference type="ARBA" id="ARBA00023187"/>
    </source>
</evidence>
<keyword evidence="3 9" id="KW-0507">mRNA processing</keyword>
<comment type="similarity">
    <text evidence="2 9">Belongs to the snRNP Sm proteins family.</text>
</comment>
<evidence type="ECO:0000256" key="4">
    <source>
        <dbReference type="ARBA" id="ARBA00022728"/>
    </source>
</evidence>
<dbReference type="GO" id="GO:1990726">
    <property type="term" value="C:Lsm1-7-Pat1 complex"/>
    <property type="evidence" value="ECO:0007669"/>
    <property type="project" value="TreeGrafter"/>
</dbReference>
<dbReference type="InterPro" id="IPR001163">
    <property type="entry name" value="Sm_dom_euk/arc"/>
</dbReference>
<dbReference type="Proteomes" id="UP001214638">
    <property type="component" value="Unassembled WGS sequence"/>
</dbReference>
<evidence type="ECO:0000313" key="11">
    <source>
        <dbReference type="EMBL" id="KAK2196738.1"/>
    </source>
</evidence>
<keyword evidence="7 9" id="KW-0539">Nucleus</keyword>
<dbReference type="EMBL" id="JALLKP010000002">
    <property type="protein sequence ID" value="KAK2196738.1"/>
    <property type="molecule type" value="Genomic_DNA"/>
</dbReference>
<dbReference type="PANTHER" id="PTHR20971:SF0">
    <property type="entry name" value="U6 SNRNA-ASSOCIATED SM-LIKE PROTEIN LSM5"/>
    <property type="match status" value="1"/>
</dbReference>
<dbReference type="SMART" id="SM00651">
    <property type="entry name" value="Sm"/>
    <property type="match status" value="1"/>
</dbReference>
<gene>
    <name evidence="9" type="primary">LSM5</name>
    <name evidence="11" type="ORF">BdWA1_001987</name>
</gene>
<evidence type="ECO:0000313" key="12">
    <source>
        <dbReference type="Proteomes" id="UP001214638"/>
    </source>
</evidence>
<evidence type="ECO:0000256" key="7">
    <source>
        <dbReference type="ARBA" id="ARBA00023242"/>
    </source>
</evidence>
<dbReference type="SUPFAM" id="SSF50182">
    <property type="entry name" value="Sm-like ribonucleoproteins"/>
    <property type="match status" value="1"/>
</dbReference>
<keyword evidence="8 9" id="KW-0687">Ribonucleoprotein</keyword>
<organism evidence="11 12">
    <name type="scientific">Babesia duncani</name>
    <dbReference type="NCBI Taxonomy" id="323732"/>
    <lineage>
        <taxon>Eukaryota</taxon>
        <taxon>Sar</taxon>
        <taxon>Alveolata</taxon>
        <taxon>Apicomplexa</taxon>
        <taxon>Aconoidasida</taxon>
        <taxon>Piroplasmida</taxon>
        <taxon>Babesiidae</taxon>
        <taxon>Babesia</taxon>
    </lineage>
</organism>
<dbReference type="PROSITE" id="PS52002">
    <property type="entry name" value="SM"/>
    <property type="match status" value="1"/>
</dbReference>
<evidence type="ECO:0000256" key="3">
    <source>
        <dbReference type="ARBA" id="ARBA00022664"/>
    </source>
</evidence>
<evidence type="ECO:0000256" key="8">
    <source>
        <dbReference type="ARBA" id="ARBA00023274"/>
    </source>
</evidence>
<evidence type="ECO:0000256" key="5">
    <source>
        <dbReference type="ARBA" id="ARBA00022884"/>
    </source>
</evidence>
<keyword evidence="5 9" id="KW-0694">RNA-binding</keyword>
<keyword evidence="4 9" id="KW-0747">Spliceosome</keyword>
<dbReference type="GO" id="GO:0003723">
    <property type="term" value="F:RNA binding"/>
    <property type="evidence" value="ECO:0007669"/>
    <property type="project" value="UniProtKB-KW"/>
</dbReference>
<dbReference type="InterPro" id="IPR010920">
    <property type="entry name" value="LSM_dom_sf"/>
</dbReference>
<comment type="caution">
    <text evidence="11">The sequence shown here is derived from an EMBL/GenBank/DDBJ whole genome shotgun (WGS) entry which is preliminary data.</text>
</comment>
<dbReference type="GO" id="GO:0005681">
    <property type="term" value="C:spliceosomal complex"/>
    <property type="evidence" value="ECO:0007669"/>
    <property type="project" value="UniProtKB-KW"/>
</dbReference>
<dbReference type="Pfam" id="PF01423">
    <property type="entry name" value="LSM"/>
    <property type="match status" value="1"/>
</dbReference>
<dbReference type="PANTHER" id="PTHR20971">
    <property type="entry name" value="U6 SNRNA-ASSOCIATED PROTEIN"/>
    <property type="match status" value="1"/>
</dbReference>
<reference evidence="11" key="1">
    <citation type="journal article" date="2023" name="Nat. Microbiol.">
        <title>Babesia duncani multi-omics identifies virulence factors and drug targets.</title>
        <authorList>
            <person name="Singh P."/>
            <person name="Lonardi S."/>
            <person name="Liang Q."/>
            <person name="Vydyam P."/>
            <person name="Khabirova E."/>
            <person name="Fang T."/>
            <person name="Gihaz S."/>
            <person name="Thekkiniath J."/>
            <person name="Munshi M."/>
            <person name="Abel S."/>
            <person name="Ciampossin L."/>
            <person name="Batugedara G."/>
            <person name="Gupta M."/>
            <person name="Lu X.M."/>
            <person name="Lenz T."/>
            <person name="Chakravarty S."/>
            <person name="Cornillot E."/>
            <person name="Hu Y."/>
            <person name="Ma W."/>
            <person name="Gonzalez L.M."/>
            <person name="Sanchez S."/>
            <person name="Estrada K."/>
            <person name="Sanchez-Flores A."/>
            <person name="Montero E."/>
            <person name="Harb O.S."/>
            <person name="Le Roch K.G."/>
            <person name="Mamoun C.B."/>
        </authorList>
    </citation>
    <scope>NUCLEOTIDE SEQUENCE</scope>
    <source>
        <strain evidence="11">WA1</strain>
    </source>
</reference>
<name>A0AAD9PLU1_9APIC</name>
<comment type="subcellular location">
    <subcellularLocation>
        <location evidence="1 9">Nucleus</location>
    </subcellularLocation>
</comment>
<keyword evidence="6 9" id="KW-0508">mRNA splicing</keyword>
<evidence type="ECO:0000259" key="10">
    <source>
        <dbReference type="PROSITE" id="PS52002"/>
    </source>
</evidence>
<keyword evidence="12" id="KW-1185">Reference proteome</keyword>
<evidence type="ECO:0000256" key="9">
    <source>
        <dbReference type="RuleBase" id="RU365055"/>
    </source>
</evidence>
<comment type="function">
    <text evidence="9">Plays a role in U6 snRNP assembly and function. Binds to the 3' end of U6 snRNA.</text>
</comment>
<evidence type="ECO:0000256" key="2">
    <source>
        <dbReference type="ARBA" id="ARBA00006850"/>
    </source>
</evidence>
<accession>A0AAD9PLU1</accession>
<dbReference type="GO" id="GO:0005688">
    <property type="term" value="C:U6 snRNP"/>
    <property type="evidence" value="ECO:0007669"/>
    <property type="project" value="TreeGrafter"/>
</dbReference>
<dbReference type="Gene3D" id="2.30.30.100">
    <property type="match status" value="1"/>
</dbReference>
<dbReference type="GO" id="GO:0046540">
    <property type="term" value="C:U4/U6 x U5 tri-snRNP complex"/>
    <property type="evidence" value="ECO:0007669"/>
    <property type="project" value="TreeGrafter"/>
</dbReference>
<dbReference type="InterPro" id="IPR047575">
    <property type="entry name" value="Sm"/>
</dbReference>
<dbReference type="AlphaFoldDB" id="A0AAD9PLU1"/>
<proteinExistence type="inferred from homology"/>
<feature type="domain" description="Sm" evidence="10">
    <location>
        <begin position="31"/>
        <end position="106"/>
    </location>
</feature>
<dbReference type="GO" id="GO:0000398">
    <property type="term" value="P:mRNA splicing, via spliceosome"/>
    <property type="evidence" value="ECO:0007669"/>
    <property type="project" value="TreeGrafter"/>
</dbReference>
<protein>
    <recommendedName>
        <fullName evidence="9">U6 snRNA-associated Sm-like protein LSm5</fullName>
    </recommendedName>
</protein>
<dbReference type="InterPro" id="IPR033871">
    <property type="entry name" value="LSm5"/>
</dbReference>
<dbReference type="CDD" id="cd01732">
    <property type="entry name" value="LSm5"/>
    <property type="match status" value="1"/>
</dbReference>